<dbReference type="EMBL" id="AM236080">
    <property type="protein sequence ID" value="CAK08660.1"/>
    <property type="molecule type" value="Genomic_DNA"/>
</dbReference>
<sequence length="149" mass="15944">MARTPRRFSPHETAGCFASWSPQENFMVDAINPISATAPSEPTKVGTSTSIGSEPDNAWVAARQSQITADQLAAKRAVEKEAANGLIPHADLIVDDEAHPQKRHGHAASDDGEEAGKQAEQPVLSGESDRIGTRNFDDDTPFGERVAII</sequence>
<dbReference type="HOGENOM" id="CLU_2047796_0_0_5"/>
<dbReference type="KEGG" id="rle:RL3173"/>
<dbReference type="EnsemblBacteria" id="CAK08660">
    <property type="protein sequence ID" value="CAK08660"/>
    <property type="gene ID" value="RL3173"/>
</dbReference>
<reference evidence="2 3" key="1">
    <citation type="journal article" date="2006" name="Genome Biol.">
        <title>The genome of Rhizobium leguminosarum has recognizable core and accessory components.</title>
        <authorList>
            <person name="Young J.W."/>
            <person name="Crossman L.C."/>
            <person name="Johnston A.W.B."/>
            <person name="Thomson N.R."/>
            <person name="Ghazoui Z.F."/>
            <person name="Hull K.H."/>
            <person name="Wexler M."/>
            <person name="Curson A.R.J."/>
            <person name="Todd J.D."/>
            <person name="Poole P.S."/>
            <person name="Mauchline T.H."/>
            <person name="East A.K."/>
            <person name="Quail M.A."/>
            <person name="Churcher C."/>
            <person name="Arrowsmith C."/>
            <person name="Cherevach A."/>
            <person name="Chillingworth T."/>
            <person name="Clarke K."/>
            <person name="Cronin A."/>
            <person name="Davis P."/>
            <person name="Fraser A."/>
            <person name="Hance Z."/>
            <person name="Hauser H."/>
            <person name="Jagels K."/>
            <person name="Moule S."/>
            <person name="Mungall K."/>
            <person name="Norbertczak H."/>
            <person name="Rabbinowitsch E."/>
            <person name="Sanders M."/>
            <person name="Simmonds M."/>
            <person name="Whitehead S."/>
            <person name="Parkhill J."/>
        </authorList>
    </citation>
    <scope>NUCLEOTIDE SEQUENCE [LARGE SCALE GENOMIC DNA]</scope>
    <source>
        <strain evidence="3">DSM 114642 / LMG 32736 / 3841</strain>
    </source>
</reference>
<feature type="region of interest" description="Disordered" evidence="1">
    <location>
        <begin position="92"/>
        <end position="149"/>
    </location>
</feature>
<protein>
    <submittedName>
        <fullName evidence="2">Uncharacterized protein</fullName>
    </submittedName>
</protein>
<dbReference type="Proteomes" id="UP000006575">
    <property type="component" value="Chromosome"/>
</dbReference>
<evidence type="ECO:0000313" key="2">
    <source>
        <dbReference type="EMBL" id="CAK08660.1"/>
    </source>
</evidence>
<feature type="compositionally biased region" description="Basic and acidic residues" evidence="1">
    <location>
        <begin position="127"/>
        <end position="137"/>
    </location>
</feature>
<accession>Q1MEG6</accession>
<name>Q1MEG6_RHIJ3</name>
<evidence type="ECO:0000313" key="3">
    <source>
        <dbReference type="Proteomes" id="UP000006575"/>
    </source>
</evidence>
<gene>
    <name evidence="2" type="ordered locus">RL3173</name>
</gene>
<evidence type="ECO:0000256" key="1">
    <source>
        <dbReference type="SAM" id="MobiDB-lite"/>
    </source>
</evidence>
<feature type="compositionally biased region" description="Polar residues" evidence="1">
    <location>
        <begin position="36"/>
        <end position="52"/>
    </location>
</feature>
<dbReference type="AlphaFoldDB" id="Q1MEG6"/>
<feature type="region of interest" description="Disordered" evidence="1">
    <location>
        <begin position="36"/>
        <end position="55"/>
    </location>
</feature>
<organism evidence="2 3">
    <name type="scientific">Rhizobium johnstonii (strain DSM 114642 / LMG 32736 / 3841)</name>
    <name type="common">Rhizobium leguminosarum bv. viciae</name>
    <dbReference type="NCBI Taxonomy" id="216596"/>
    <lineage>
        <taxon>Bacteria</taxon>
        <taxon>Pseudomonadati</taxon>
        <taxon>Pseudomonadota</taxon>
        <taxon>Alphaproteobacteria</taxon>
        <taxon>Hyphomicrobiales</taxon>
        <taxon>Rhizobiaceae</taxon>
        <taxon>Rhizobium/Agrobacterium group</taxon>
        <taxon>Rhizobium</taxon>
        <taxon>Rhizobium johnstonii</taxon>
    </lineage>
</organism>
<dbReference type="eggNOG" id="ENOG5031MA6">
    <property type="taxonomic scope" value="Bacteria"/>
</dbReference>
<keyword evidence="3" id="KW-1185">Reference proteome</keyword>
<proteinExistence type="predicted"/>